<evidence type="ECO:0000256" key="5">
    <source>
        <dbReference type="ARBA" id="ARBA00023136"/>
    </source>
</evidence>
<reference evidence="7 8" key="1">
    <citation type="submission" date="2021-03" db="EMBL/GenBank/DDBJ databases">
        <title>Sneathiella sp. CAU 1612 isolated from Kang Won-do.</title>
        <authorList>
            <person name="Kim W."/>
        </authorList>
    </citation>
    <scope>NUCLEOTIDE SEQUENCE [LARGE SCALE GENOMIC DNA]</scope>
    <source>
        <strain evidence="7 8">CAU 1612</strain>
    </source>
</reference>
<proteinExistence type="inferred from homology"/>
<evidence type="ECO:0000256" key="1">
    <source>
        <dbReference type="ARBA" id="ARBA00004370"/>
    </source>
</evidence>
<dbReference type="Pfam" id="PF02104">
    <property type="entry name" value="SURF1"/>
    <property type="match status" value="1"/>
</dbReference>
<evidence type="ECO:0000256" key="4">
    <source>
        <dbReference type="ARBA" id="ARBA00022989"/>
    </source>
</evidence>
<dbReference type="PROSITE" id="PS50895">
    <property type="entry name" value="SURF1"/>
    <property type="match status" value="1"/>
</dbReference>
<feature type="transmembrane region" description="Helical" evidence="6">
    <location>
        <begin position="7"/>
        <end position="27"/>
    </location>
</feature>
<dbReference type="PANTHER" id="PTHR23427:SF2">
    <property type="entry name" value="SURFEIT LOCUS PROTEIN 1"/>
    <property type="match status" value="1"/>
</dbReference>
<protein>
    <recommendedName>
        <fullName evidence="6">SURF1-like protein</fullName>
    </recommendedName>
</protein>
<dbReference type="RefSeq" id="WP_207041150.1">
    <property type="nucleotide sequence ID" value="NZ_JAFLNC010000001.1"/>
</dbReference>
<comment type="caution">
    <text evidence="7">The sequence shown here is derived from an EMBL/GenBank/DDBJ whole genome shotgun (WGS) entry which is preliminary data.</text>
</comment>
<keyword evidence="4 6" id="KW-1133">Transmembrane helix</keyword>
<dbReference type="EMBL" id="JAFLNC010000001">
    <property type="protein sequence ID" value="MBO0332211.1"/>
    <property type="molecule type" value="Genomic_DNA"/>
</dbReference>
<evidence type="ECO:0000313" key="8">
    <source>
        <dbReference type="Proteomes" id="UP000664761"/>
    </source>
</evidence>
<evidence type="ECO:0000256" key="6">
    <source>
        <dbReference type="RuleBase" id="RU363076"/>
    </source>
</evidence>
<dbReference type="PANTHER" id="PTHR23427">
    <property type="entry name" value="SURFEIT LOCUS PROTEIN"/>
    <property type="match status" value="1"/>
</dbReference>
<evidence type="ECO:0000256" key="3">
    <source>
        <dbReference type="ARBA" id="ARBA00022692"/>
    </source>
</evidence>
<comment type="similarity">
    <text evidence="2 6">Belongs to the SURF1 family.</text>
</comment>
<keyword evidence="8" id="KW-1185">Reference proteome</keyword>
<keyword evidence="5 6" id="KW-0472">Membrane</keyword>
<dbReference type="Proteomes" id="UP000664761">
    <property type="component" value="Unassembled WGS sequence"/>
</dbReference>
<keyword evidence="3 6" id="KW-0812">Transmembrane</keyword>
<feature type="transmembrane region" description="Helical" evidence="6">
    <location>
        <begin position="208"/>
        <end position="228"/>
    </location>
</feature>
<dbReference type="InterPro" id="IPR045214">
    <property type="entry name" value="Surf1/Surf4"/>
</dbReference>
<evidence type="ECO:0000256" key="2">
    <source>
        <dbReference type="ARBA" id="ARBA00007165"/>
    </source>
</evidence>
<gene>
    <name evidence="7" type="ORF">J0X12_01205</name>
</gene>
<name>A0ABS3F126_9PROT</name>
<organism evidence="7 8">
    <name type="scientific">Sneathiella sedimenti</name>
    <dbReference type="NCBI Taxonomy" id="2816034"/>
    <lineage>
        <taxon>Bacteria</taxon>
        <taxon>Pseudomonadati</taxon>
        <taxon>Pseudomonadota</taxon>
        <taxon>Alphaproteobacteria</taxon>
        <taxon>Sneathiellales</taxon>
        <taxon>Sneathiellaceae</taxon>
        <taxon>Sneathiella</taxon>
    </lineage>
</organism>
<dbReference type="CDD" id="cd06662">
    <property type="entry name" value="SURF1"/>
    <property type="match status" value="1"/>
</dbReference>
<dbReference type="InterPro" id="IPR002994">
    <property type="entry name" value="Surf1/Shy1"/>
</dbReference>
<comment type="subcellular location">
    <subcellularLocation>
        <location evidence="6">Cell membrane</location>
        <topology evidence="6">Multi-pass membrane protein</topology>
    </subcellularLocation>
    <subcellularLocation>
        <location evidence="1">Membrane</location>
    </subcellularLocation>
</comment>
<evidence type="ECO:0000313" key="7">
    <source>
        <dbReference type="EMBL" id="MBO0332211.1"/>
    </source>
</evidence>
<accession>A0ABS3F126</accession>
<sequence>MKKFSPGFVPTLITVPCVVILLALTVWQVNRYSWKVDLIDQINNQLAAAPVTLPAGEIVPEEWHYRRVSLTGEFDHDNELHLFAHTEKGRSGFQIITPFKRSDEGDIILVNRGWVPESKKEPQTRADGQIPGEVTVTGVARKPWGKSWSFLPGSNAEDNVWLYGELSEMADHLNVKVAPVFVELDAIDIPGGFPRGGQTRVSLPNNHIQYAFTWLGLAIALIVIYILYGLKRGRSKQE</sequence>
<keyword evidence="6" id="KW-1003">Cell membrane</keyword>